<evidence type="ECO:0000256" key="1">
    <source>
        <dbReference type="ARBA" id="ARBA00005336"/>
    </source>
</evidence>
<protein>
    <submittedName>
        <fullName evidence="2">Uncharacterized protein</fullName>
    </submittedName>
</protein>
<dbReference type="PANTHER" id="PTHR42721">
    <property type="entry name" value="SUGAR HYDROLASE-RELATED"/>
    <property type="match status" value="1"/>
</dbReference>
<proteinExistence type="inferred from homology"/>
<name>A0A1R3JW77_COCAP</name>
<dbReference type="EMBL" id="AWWV01006937">
    <property type="protein sequence ID" value="OMO99102.1"/>
    <property type="molecule type" value="Genomic_DNA"/>
</dbReference>
<dbReference type="InterPro" id="IPR044993">
    <property type="entry name" value="BXL"/>
</dbReference>
<dbReference type="AlphaFoldDB" id="A0A1R3JW77"/>
<dbReference type="GO" id="GO:0045493">
    <property type="term" value="P:xylan catabolic process"/>
    <property type="evidence" value="ECO:0007669"/>
    <property type="project" value="InterPro"/>
</dbReference>
<keyword evidence="3" id="KW-1185">Reference proteome</keyword>
<comment type="caution">
    <text evidence="2">The sequence shown here is derived from an EMBL/GenBank/DDBJ whole genome shotgun (WGS) entry which is preliminary data.</text>
</comment>
<sequence length="106" mass="11122">MAEFGVAGYRYIVSDCDSVDVFFNTQHYTKTPEEAAAIAINSGIPCKYTTPLQGLTASAATTYVPGCSNVACASAQVDPIPAVSHPAQLSRVEPIRLPNLACVLSS</sequence>
<dbReference type="Proteomes" id="UP000188268">
    <property type="component" value="Unassembled WGS sequence"/>
</dbReference>
<dbReference type="GO" id="GO:0031222">
    <property type="term" value="P:arabinan catabolic process"/>
    <property type="evidence" value="ECO:0007669"/>
    <property type="project" value="TreeGrafter"/>
</dbReference>
<reference evidence="2 3" key="1">
    <citation type="submission" date="2013-09" db="EMBL/GenBank/DDBJ databases">
        <title>Corchorus capsularis genome sequencing.</title>
        <authorList>
            <person name="Alam M."/>
            <person name="Haque M.S."/>
            <person name="Islam M.S."/>
            <person name="Emdad E.M."/>
            <person name="Islam M.M."/>
            <person name="Ahmed B."/>
            <person name="Halim A."/>
            <person name="Hossen Q.M.M."/>
            <person name="Hossain M.Z."/>
            <person name="Ahmed R."/>
            <person name="Khan M.M."/>
            <person name="Islam R."/>
            <person name="Rashid M.M."/>
            <person name="Khan S.A."/>
            <person name="Rahman M.S."/>
            <person name="Alam M."/>
        </authorList>
    </citation>
    <scope>NUCLEOTIDE SEQUENCE [LARGE SCALE GENOMIC DNA]</scope>
    <source>
        <strain evidence="3">cv. CVL-1</strain>
        <tissue evidence="2">Whole seedling</tissue>
    </source>
</reference>
<evidence type="ECO:0000313" key="2">
    <source>
        <dbReference type="EMBL" id="OMO99102.1"/>
    </source>
</evidence>
<dbReference type="GO" id="GO:0009044">
    <property type="term" value="F:xylan 1,4-beta-xylosidase activity"/>
    <property type="evidence" value="ECO:0007669"/>
    <property type="project" value="InterPro"/>
</dbReference>
<dbReference type="Gramene" id="OMO99102">
    <property type="protein sequence ID" value="OMO99102"/>
    <property type="gene ID" value="CCACVL1_03933"/>
</dbReference>
<dbReference type="OrthoDB" id="1731767at2759"/>
<accession>A0A1R3JW77</accession>
<dbReference type="GO" id="GO:0046556">
    <property type="term" value="F:alpha-L-arabinofuranosidase activity"/>
    <property type="evidence" value="ECO:0007669"/>
    <property type="project" value="TreeGrafter"/>
</dbReference>
<gene>
    <name evidence="2" type="ORF">CCACVL1_03933</name>
</gene>
<evidence type="ECO:0000313" key="3">
    <source>
        <dbReference type="Proteomes" id="UP000188268"/>
    </source>
</evidence>
<dbReference type="STRING" id="210143.A0A1R3JW77"/>
<organism evidence="2 3">
    <name type="scientific">Corchorus capsularis</name>
    <name type="common">Jute</name>
    <dbReference type="NCBI Taxonomy" id="210143"/>
    <lineage>
        <taxon>Eukaryota</taxon>
        <taxon>Viridiplantae</taxon>
        <taxon>Streptophyta</taxon>
        <taxon>Embryophyta</taxon>
        <taxon>Tracheophyta</taxon>
        <taxon>Spermatophyta</taxon>
        <taxon>Magnoliopsida</taxon>
        <taxon>eudicotyledons</taxon>
        <taxon>Gunneridae</taxon>
        <taxon>Pentapetalae</taxon>
        <taxon>rosids</taxon>
        <taxon>malvids</taxon>
        <taxon>Malvales</taxon>
        <taxon>Malvaceae</taxon>
        <taxon>Grewioideae</taxon>
        <taxon>Apeibeae</taxon>
        <taxon>Corchorus</taxon>
    </lineage>
</organism>
<comment type="similarity">
    <text evidence="1">Belongs to the glycosyl hydrolase 3 family.</text>
</comment>
<dbReference type="PANTHER" id="PTHR42721:SF3">
    <property type="entry name" value="BETA-D-XYLOSIDASE 5-RELATED"/>
    <property type="match status" value="1"/>
</dbReference>